<dbReference type="PANTHER" id="PTHR35526">
    <property type="entry name" value="ANTI-SIGMA-F FACTOR RSBW-RELATED"/>
    <property type="match status" value="1"/>
</dbReference>
<proteinExistence type="predicted"/>
<dbReference type="STRING" id="525918.SAMN05660964_02518"/>
<reference evidence="3 4" key="1">
    <citation type="submission" date="2016-10" db="EMBL/GenBank/DDBJ databases">
        <authorList>
            <person name="de Groot N.N."/>
        </authorList>
    </citation>
    <scope>NUCLEOTIDE SEQUENCE [LARGE SCALE GENOMIC DNA]</scope>
    <source>
        <strain evidence="3 4">DSM 21228</strain>
    </source>
</reference>
<protein>
    <submittedName>
        <fullName evidence="3">Serine/threonine-protein kinase RsbW</fullName>
    </submittedName>
</protein>
<keyword evidence="4" id="KW-1185">Reference proteome</keyword>
<gene>
    <name evidence="3" type="ORF">SAMN05660964_02518</name>
</gene>
<dbReference type="CDD" id="cd16936">
    <property type="entry name" value="HATPase_RsbW-like"/>
    <property type="match status" value="1"/>
</dbReference>
<name>A0A1H4E9N7_9GAMM</name>
<dbReference type="Gene3D" id="3.30.565.10">
    <property type="entry name" value="Histidine kinase-like ATPase, C-terminal domain"/>
    <property type="match status" value="1"/>
</dbReference>
<dbReference type="AlphaFoldDB" id="A0A1H4E9N7"/>
<dbReference type="SUPFAM" id="SSF55874">
    <property type="entry name" value="ATPase domain of HSP90 chaperone/DNA topoisomerase II/histidine kinase"/>
    <property type="match status" value="1"/>
</dbReference>
<dbReference type="Proteomes" id="UP000199397">
    <property type="component" value="Unassembled WGS sequence"/>
</dbReference>
<keyword evidence="3" id="KW-0808">Transferase</keyword>
<sequence>METRYQHYDIRLSIDSRLEQVRVLSGALRGIGKELELSDDQLGQLELMMVEAVNNVIEHAYEMRGGNDVRVRVEYTPEVIHLVISDSGRTMPDTLHSEARDMPDPEALPEGGWGMGLIHLLADSIRYIRDAKGNHLHVSKQLV</sequence>
<dbReference type="EMBL" id="FNQP01000014">
    <property type="protein sequence ID" value="SEA81537.1"/>
    <property type="molecule type" value="Genomic_DNA"/>
</dbReference>
<evidence type="ECO:0000313" key="3">
    <source>
        <dbReference type="EMBL" id="SEA81537.1"/>
    </source>
</evidence>
<evidence type="ECO:0000313" key="4">
    <source>
        <dbReference type="Proteomes" id="UP000199397"/>
    </source>
</evidence>
<organism evidence="3 4">
    <name type="scientific">Thiothrix caldifontis</name>
    <dbReference type="NCBI Taxonomy" id="525918"/>
    <lineage>
        <taxon>Bacteria</taxon>
        <taxon>Pseudomonadati</taxon>
        <taxon>Pseudomonadota</taxon>
        <taxon>Gammaproteobacteria</taxon>
        <taxon>Thiotrichales</taxon>
        <taxon>Thiotrichaceae</taxon>
        <taxon>Thiothrix</taxon>
    </lineage>
</organism>
<dbReference type="OrthoDB" id="5624604at2"/>
<dbReference type="PANTHER" id="PTHR35526:SF3">
    <property type="entry name" value="ANTI-SIGMA-F FACTOR RSBW"/>
    <property type="match status" value="1"/>
</dbReference>
<keyword evidence="3" id="KW-0418">Kinase</keyword>
<accession>A0A1H4E9N7</accession>
<dbReference type="InterPro" id="IPR050267">
    <property type="entry name" value="Anti-sigma-factor_SerPK"/>
</dbReference>
<dbReference type="Pfam" id="PF13581">
    <property type="entry name" value="HATPase_c_2"/>
    <property type="match status" value="1"/>
</dbReference>
<evidence type="ECO:0000259" key="2">
    <source>
        <dbReference type="Pfam" id="PF13581"/>
    </source>
</evidence>
<dbReference type="InterPro" id="IPR003594">
    <property type="entry name" value="HATPase_dom"/>
</dbReference>
<keyword evidence="1" id="KW-0723">Serine/threonine-protein kinase</keyword>
<evidence type="ECO:0000256" key="1">
    <source>
        <dbReference type="ARBA" id="ARBA00022527"/>
    </source>
</evidence>
<dbReference type="GO" id="GO:0004674">
    <property type="term" value="F:protein serine/threonine kinase activity"/>
    <property type="evidence" value="ECO:0007669"/>
    <property type="project" value="UniProtKB-KW"/>
</dbReference>
<dbReference type="InterPro" id="IPR036890">
    <property type="entry name" value="HATPase_C_sf"/>
</dbReference>
<feature type="domain" description="Histidine kinase/HSP90-like ATPase" evidence="2">
    <location>
        <begin position="16"/>
        <end position="140"/>
    </location>
</feature>
<dbReference type="RefSeq" id="WP_093069137.1">
    <property type="nucleotide sequence ID" value="NZ_FNQP01000014.1"/>
</dbReference>